<keyword evidence="2" id="KW-1003">Cell membrane</keyword>
<evidence type="ECO:0000313" key="9">
    <source>
        <dbReference type="Proteomes" id="UP000716906"/>
    </source>
</evidence>
<evidence type="ECO:0000256" key="3">
    <source>
        <dbReference type="ARBA" id="ARBA00022692"/>
    </source>
</evidence>
<protein>
    <submittedName>
        <fullName evidence="8">DNA internalization-related competence protein ComEC/Rec2</fullName>
    </submittedName>
</protein>
<dbReference type="InterPro" id="IPR001279">
    <property type="entry name" value="Metallo-B-lactamas"/>
</dbReference>
<dbReference type="PANTHER" id="PTHR30619">
    <property type="entry name" value="DNA INTERNALIZATION/COMPETENCE PROTEIN COMEC/REC2"/>
    <property type="match status" value="1"/>
</dbReference>
<evidence type="ECO:0000256" key="4">
    <source>
        <dbReference type="ARBA" id="ARBA00022989"/>
    </source>
</evidence>
<feature type="transmembrane region" description="Helical" evidence="6">
    <location>
        <begin position="370"/>
        <end position="390"/>
    </location>
</feature>
<dbReference type="NCBIfam" id="TIGR00361">
    <property type="entry name" value="ComEC_Rec2"/>
    <property type="match status" value="1"/>
</dbReference>
<name>A0ABS2E6N1_9FIRM</name>
<reference evidence="8 9" key="1">
    <citation type="journal article" date="2021" name="Sci. Rep.">
        <title>The distribution of antibiotic resistance genes in chicken gut microbiota commensals.</title>
        <authorList>
            <person name="Juricova H."/>
            <person name="Matiasovicova J."/>
            <person name="Kubasova T."/>
            <person name="Cejkova D."/>
            <person name="Rychlik I."/>
        </authorList>
    </citation>
    <scope>NUCLEOTIDE SEQUENCE [LARGE SCALE GENOMIC DNA]</scope>
    <source>
        <strain evidence="8 9">An773</strain>
    </source>
</reference>
<comment type="caution">
    <text evidence="8">The sequence shown here is derived from an EMBL/GenBank/DDBJ whole genome shotgun (WGS) entry which is preliminary data.</text>
</comment>
<dbReference type="Pfam" id="PF03772">
    <property type="entry name" value="Competence"/>
    <property type="match status" value="1"/>
</dbReference>
<dbReference type="CDD" id="cd07731">
    <property type="entry name" value="ComA-like_MBL-fold"/>
    <property type="match status" value="1"/>
</dbReference>
<proteinExistence type="predicted"/>
<keyword evidence="3 6" id="KW-0812">Transmembrane</keyword>
<dbReference type="SMART" id="SM00849">
    <property type="entry name" value="Lactamase_B"/>
    <property type="match status" value="1"/>
</dbReference>
<dbReference type="Pfam" id="PF13567">
    <property type="entry name" value="DUF4131"/>
    <property type="match status" value="1"/>
</dbReference>
<dbReference type="InterPro" id="IPR036866">
    <property type="entry name" value="RibonucZ/Hydroxyglut_hydro"/>
</dbReference>
<evidence type="ECO:0000256" key="6">
    <source>
        <dbReference type="SAM" id="Phobius"/>
    </source>
</evidence>
<dbReference type="PANTHER" id="PTHR30619:SF1">
    <property type="entry name" value="RECOMBINATION PROTEIN 2"/>
    <property type="match status" value="1"/>
</dbReference>
<dbReference type="EMBL" id="JACLYY010000003">
    <property type="protein sequence ID" value="MBM6737290.1"/>
    <property type="molecule type" value="Genomic_DNA"/>
</dbReference>
<dbReference type="RefSeq" id="WP_081957974.1">
    <property type="nucleotide sequence ID" value="NZ_JACLYY010000003.1"/>
</dbReference>
<feature type="domain" description="Metallo-beta-lactamase" evidence="7">
    <location>
        <begin position="515"/>
        <end position="717"/>
    </location>
</feature>
<dbReference type="Pfam" id="PF00753">
    <property type="entry name" value="Lactamase_B"/>
    <property type="match status" value="1"/>
</dbReference>
<dbReference type="InterPro" id="IPR025405">
    <property type="entry name" value="DUF4131"/>
</dbReference>
<feature type="transmembrane region" description="Helical" evidence="6">
    <location>
        <begin position="228"/>
        <end position="253"/>
    </location>
</feature>
<dbReference type="InterPro" id="IPR035681">
    <property type="entry name" value="ComA-like_MBL"/>
</dbReference>
<evidence type="ECO:0000259" key="7">
    <source>
        <dbReference type="SMART" id="SM00849"/>
    </source>
</evidence>
<evidence type="ECO:0000313" key="8">
    <source>
        <dbReference type="EMBL" id="MBM6737290.1"/>
    </source>
</evidence>
<evidence type="ECO:0000256" key="1">
    <source>
        <dbReference type="ARBA" id="ARBA00004651"/>
    </source>
</evidence>
<feature type="transmembrane region" description="Helical" evidence="6">
    <location>
        <begin position="274"/>
        <end position="291"/>
    </location>
</feature>
<dbReference type="InterPro" id="IPR052159">
    <property type="entry name" value="Competence_DNA_uptake"/>
</dbReference>
<dbReference type="InterPro" id="IPR004477">
    <property type="entry name" value="ComEC_N"/>
</dbReference>
<keyword evidence="9" id="KW-1185">Reference proteome</keyword>
<keyword evidence="5 6" id="KW-0472">Membrane</keyword>
<keyword evidence="4 6" id="KW-1133">Transmembrane helix</keyword>
<gene>
    <name evidence="8" type="ORF">H7U36_04100</name>
</gene>
<accession>A0ABS2E6N1</accession>
<dbReference type="InterPro" id="IPR004797">
    <property type="entry name" value="Competence_ComEC/Rec2"/>
</dbReference>
<sequence>MKERRLFIFCSLFLLAAFLAVHLGGDVFLEELRDPPARAAFEEGDTVLIEGQVWKREEKADYNVFYLRENSITKSGRTVGEAGVILYDPDKTDLRTGNILRARGQLFFFDEARNPGNFDQKFYYQRQNIHAGLWTQSVEVTDGTFWRLRDALERFRRAWKAALLEAAGEKDGGILAAMILGDRQGMDPETKELYQVNGIAHILSISGLHLSFIGIGSYQFLRRRTGSYLVGGLLGIGFLLLYILMIGAGVAVLRSLVMFLIRVGADMTGRVYDMITALSAAAVVVILWQPLSFYDGGFQMSFGAILGMWLLGELIRLPGKNRQAEENRRRQAGSRGRLAKAKTGLVQALQSSLGVQMILFPVTLYHYFEFPVYSVLLNLLVIPLMSALLFLGMAGSLLYMAVEPAGLALLWISGRILDVYEVSCRAALALPGSRLVTGQPGMDTVWFYYAALGITMVLWALARRRERKEDRHCPRERRRAFVPVLAGLAVLLFAGPASRLGSLGQTEITVLDVGQGDSIFIRADDGTSILVDGGSSDTDQAGRYRIEPFLKAKGVGKLDYVFVTHGDGDHMNGVEELLGRQEMGVKVCCLVLPVPEVWDEKLQALAKEAEKRGVPLAFMDRGGALSWGSLTVTCLQPGRGDELMPGNGASLVLDVSCGAFDMLLTGDVEGEGEEVLAQRLEKTYDVLKVAHHGSKNSTSEELLRQASPDVALISAGRDNRYGHPHKETMERLSQAGCLVYQTARSGAVTIRTDGRKMSIRGFLI</sequence>
<dbReference type="SUPFAM" id="SSF56281">
    <property type="entry name" value="Metallo-hydrolase/oxidoreductase"/>
    <property type="match status" value="1"/>
</dbReference>
<comment type="subcellular location">
    <subcellularLocation>
        <location evidence="1">Cell membrane</location>
        <topology evidence="1">Multi-pass membrane protein</topology>
    </subcellularLocation>
</comment>
<feature type="transmembrane region" description="Helical" evidence="6">
    <location>
        <begin position="445"/>
        <end position="461"/>
    </location>
</feature>
<feature type="transmembrane region" description="Helical" evidence="6">
    <location>
        <begin position="344"/>
        <end position="364"/>
    </location>
</feature>
<evidence type="ECO:0000256" key="2">
    <source>
        <dbReference type="ARBA" id="ARBA00022475"/>
    </source>
</evidence>
<dbReference type="NCBIfam" id="TIGR00360">
    <property type="entry name" value="ComEC_N-term"/>
    <property type="match status" value="1"/>
</dbReference>
<feature type="transmembrane region" description="Helical" evidence="6">
    <location>
        <begin position="481"/>
        <end position="498"/>
    </location>
</feature>
<dbReference type="Gene3D" id="3.60.15.10">
    <property type="entry name" value="Ribonuclease Z/Hydroxyacylglutathione hydrolase-like"/>
    <property type="match status" value="1"/>
</dbReference>
<evidence type="ECO:0000256" key="5">
    <source>
        <dbReference type="ARBA" id="ARBA00023136"/>
    </source>
</evidence>
<organism evidence="8 9">
    <name type="scientific">Faecalicatena fissicatena</name>
    <dbReference type="NCBI Taxonomy" id="290055"/>
    <lineage>
        <taxon>Bacteria</taxon>
        <taxon>Bacillati</taxon>
        <taxon>Bacillota</taxon>
        <taxon>Clostridia</taxon>
        <taxon>Lachnospirales</taxon>
        <taxon>Lachnospiraceae</taxon>
        <taxon>Faecalicatena</taxon>
    </lineage>
</organism>
<dbReference type="Proteomes" id="UP000716906">
    <property type="component" value="Unassembled WGS sequence"/>
</dbReference>